<comment type="caution">
    <text evidence="1">The sequence shown here is derived from an EMBL/GenBank/DDBJ whole genome shotgun (WGS) entry which is preliminary data.</text>
</comment>
<proteinExistence type="predicted"/>
<gene>
    <name evidence="1" type="ORF">NPIL_457531</name>
</gene>
<organism evidence="1 2">
    <name type="scientific">Nephila pilipes</name>
    <name type="common">Giant wood spider</name>
    <name type="synonym">Nephila maculata</name>
    <dbReference type="NCBI Taxonomy" id="299642"/>
    <lineage>
        <taxon>Eukaryota</taxon>
        <taxon>Metazoa</taxon>
        <taxon>Ecdysozoa</taxon>
        <taxon>Arthropoda</taxon>
        <taxon>Chelicerata</taxon>
        <taxon>Arachnida</taxon>
        <taxon>Araneae</taxon>
        <taxon>Araneomorphae</taxon>
        <taxon>Entelegynae</taxon>
        <taxon>Araneoidea</taxon>
        <taxon>Nephilidae</taxon>
        <taxon>Nephila</taxon>
    </lineage>
</organism>
<evidence type="ECO:0000313" key="2">
    <source>
        <dbReference type="Proteomes" id="UP000887013"/>
    </source>
</evidence>
<dbReference type="Proteomes" id="UP000887013">
    <property type="component" value="Unassembled WGS sequence"/>
</dbReference>
<keyword evidence="2" id="KW-1185">Reference proteome</keyword>
<protein>
    <submittedName>
        <fullName evidence="1">Uncharacterized protein</fullName>
    </submittedName>
</protein>
<name>A0A8X6T5L1_NEPPI</name>
<reference evidence="1" key="1">
    <citation type="submission" date="2020-08" db="EMBL/GenBank/DDBJ databases">
        <title>Multicomponent nature underlies the extraordinary mechanical properties of spider dragline silk.</title>
        <authorList>
            <person name="Kono N."/>
            <person name="Nakamura H."/>
            <person name="Mori M."/>
            <person name="Yoshida Y."/>
            <person name="Ohtoshi R."/>
            <person name="Malay A.D."/>
            <person name="Moran D.A.P."/>
            <person name="Tomita M."/>
            <person name="Numata K."/>
            <person name="Arakawa K."/>
        </authorList>
    </citation>
    <scope>NUCLEOTIDE SEQUENCE</scope>
</reference>
<dbReference type="EMBL" id="BMAW01051579">
    <property type="protein sequence ID" value="GFS81273.1"/>
    <property type="molecule type" value="Genomic_DNA"/>
</dbReference>
<evidence type="ECO:0000313" key="1">
    <source>
        <dbReference type="EMBL" id="GFS81273.1"/>
    </source>
</evidence>
<dbReference type="AlphaFoldDB" id="A0A8X6T5L1"/>
<accession>A0A8X6T5L1</accession>
<sequence length="117" mass="13304">MLVKPEPFINEYNSLRTVRCDHLTQDVHSKSIGSSVECYDVRTVLPRPPNMDIPALGVRLSDLVNHHSQHEMLLPVLVRKTPAEAFQIDCLDPTIEQEGGLVWNGTRWIGSFEVLRE</sequence>